<dbReference type="RefSeq" id="WP_263739908.1">
    <property type="nucleotide sequence ID" value="NZ_JAOWKZ010000002.1"/>
</dbReference>
<gene>
    <name evidence="2" type="ORF">OEZ71_10555</name>
</gene>
<protein>
    <submittedName>
        <fullName evidence="2">Uncharacterized protein</fullName>
    </submittedName>
</protein>
<comment type="caution">
    <text evidence="2">The sequence shown here is derived from an EMBL/GenBank/DDBJ whole genome shotgun (WGS) entry which is preliminary data.</text>
</comment>
<feature type="signal peptide" evidence="1">
    <location>
        <begin position="1"/>
        <end position="19"/>
    </location>
</feature>
<dbReference type="EMBL" id="JAOWKZ010000002">
    <property type="protein sequence ID" value="MCV2872733.1"/>
    <property type="molecule type" value="Genomic_DNA"/>
</dbReference>
<name>A0ABT2ZNZ1_9RHOB</name>
<evidence type="ECO:0000256" key="1">
    <source>
        <dbReference type="SAM" id="SignalP"/>
    </source>
</evidence>
<dbReference type="Proteomes" id="UP001652564">
    <property type="component" value="Unassembled WGS sequence"/>
</dbReference>
<keyword evidence="1" id="KW-0732">Signal</keyword>
<evidence type="ECO:0000313" key="3">
    <source>
        <dbReference type="Proteomes" id="UP001652564"/>
    </source>
</evidence>
<feature type="chain" id="PRO_5046078739" evidence="1">
    <location>
        <begin position="20"/>
        <end position="140"/>
    </location>
</feature>
<proteinExistence type="predicted"/>
<evidence type="ECO:0000313" key="2">
    <source>
        <dbReference type="EMBL" id="MCV2872733.1"/>
    </source>
</evidence>
<sequence length="140" mass="15174">MKRIIIASLFVSAAGIAVAAIPLANDPTESFKGPSALPTVPINLSVYEMIEATGDNQDIAEPYCDTHATLTGKLYYDFYETLEDTANLNGGRRLEMWRSDMLGTWTRVYVRSDGIACVAGTGTFEGSGGIPMDMIEQQDV</sequence>
<reference evidence="2 3" key="1">
    <citation type="submission" date="2022-10" db="EMBL/GenBank/DDBJ databases">
        <title>Defluviimonas sp. nov., isolated from ocean surface sediments.</title>
        <authorList>
            <person name="He W."/>
            <person name="Wang L."/>
            <person name="Zhang D.-F."/>
        </authorList>
    </citation>
    <scope>NUCLEOTIDE SEQUENCE [LARGE SCALE GENOMIC DNA]</scope>
    <source>
        <strain evidence="2 3">WL0050</strain>
    </source>
</reference>
<organism evidence="2 3">
    <name type="scientific">Albidovulum litorale</name>
    <dbReference type="NCBI Taxonomy" id="2984134"/>
    <lineage>
        <taxon>Bacteria</taxon>
        <taxon>Pseudomonadati</taxon>
        <taxon>Pseudomonadota</taxon>
        <taxon>Alphaproteobacteria</taxon>
        <taxon>Rhodobacterales</taxon>
        <taxon>Paracoccaceae</taxon>
        <taxon>Albidovulum</taxon>
    </lineage>
</organism>
<keyword evidence="3" id="KW-1185">Reference proteome</keyword>
<accession>A0ABT2ZNZ1</accession>